<keyword evidence="1" id="KW-1133">Transmembrane helix</keyword>
<sequence>MAMVVAGWTGGEDMAAQNLSSSSSSSSSLASTTTLLSCRRSRYPSTLLIAAGAAATALLLLLAVVAGRQSSTSGMRRQHVLLQRGIHPASKKQKLWIVPDNGVYTTINVRGEATPEGSIAFNPNFVYGTGNTPVVQADPNSDQWWRYEDVGYKTLSGPSSGGGNPHYEMINVGPMQSDGSEWGYVPEQATPAYNYFPAQFYPSSSAYNYPASPASPAVAKEGYVVSNAQGEGAVRLDGTVGSDHASNEFGPGVNWGVDYNY</sequence>
<keyword evidence="1" id="KW-0812">Transmembrane</keyword>
<proteinExistence type="predicted"/>
<gene>
    <name evidence="2" type="ORF">HPHI1048_LOCUS2619</name>
</gene>
<dbReference type="AlphaFoldDB" id="A0A7S0HA38"/>
<protein>
    <submittedName>
        <fullName evidence="2">Uncharacterized protein</fullName>
    </submittedName>
</protein>
<evidence type="ECO:0000256" key="1">
    <source>
        <dbReference type="SAM" id="Phobius"/>
    </source>
</evidence>
<organism evidence="2">
    <name type="scientific">Hanusia phi</name>
    <dbReference type="NCBI Taxonomy" id="3032"/>
    <lineage>
        <taxon>Eukaryota</taxon>
        <taxon>Cryptophyceae</taxon>
        <taxon>Pyrenomonadales</taxon>
        <taxon>Geminigeraceae</taxon>
        <taxon>Hanusia</taxon>
    </lineage>
</organism>
<reference evidence="2" key="1">
    <citation type="submission" date="2021-01" db="EMBL/GenBank/DDBJ databases">
        <authorList>
            <person name="Corre E."/>
            <person name="Pelletier E."/>
            <person name="Niang G."/>
            <person name="Scheremetjew M."/>
            <person name="Finn R."/>
            <person name="Kale V."/>
            <person name="Holt S."/>
            <person name="Cochrane G."/>
            <person name="Meng A."/>
            <person name="Brown T."/>
            <person name="Cohen L."/>
        </authorList>
    </citation>
    <scope>NUCLEOTIDE SEQUENCE</scope>
    <source>
        <strain evidence="2">CCMP325</strain>
    </source>
</reference>
<accession>A0A7S0HA38</accession>
<dbReference type="EMBL" id="HBEO01003679">
    <property type="protein sequence ID" value="CAD8469754.1"/>
    <property type="molecule type" value="Transcribed_RNA"/>
</dbReference>
<name>A0A7S0HA38_9CRYP</name>
<feature type="transmembrane region" description="Helical" evidence="1">
    <location>
        <begin position="46"/>
        <end position="67"/>
    </location>
</feature>
<keyword evidence="1" id="KW-0472">Membrane</keyword>
<evidence type="ECO:0000313" key="2">
    <source>
        <dbReference type="EMBL" id="CAD8469754.1"/>
    </source>
</evidence>